<dbReference type="RefSeq" id="WP_113743691.1">
    <property type="nucleotide sequence ID" value="NZ_UAPU01000007.1"/>
</dbReference>
<dbReference type="InterPro" id="IPR050261">
    <property type="entry name" value="FrsA_esterase"/>
</dbReference>
<proteinExistence type="predicted"/>
<dbReference type="EMBL" id="UAPV01000001">
    <property type="protein sequence ID" value="SPT69530.1"/>
    <property type="molecule type" value="Genomic_DNA"/>
</dbReference>
<evidence type="ECO:0000256" key="1">
    <source>
        <dbReference type="ARBA" id="ARBA00022801"/>
    </source>
</evidence>
<accession>A0A2X0VDW6</accession>
<sequence length="427" mass="48439">MSDSHESKNLSEILFKPRRTSRETSVISNSDLNISEDHLFGGYLTGYFNKWYRPVYRFLWTWLGGNLLDIDMALAKIAASDNKRSRENCLDTVIDYGPGNWIYEFSSIAQDRYLRAKQELLAGEEKAASHHFRMASRYFAIASYPNLKGDDLAAESALLGRKSYREIFAHDKDLGYFSEESFKVRDTTVTAFLHSPDNTSLHPCVIIAGTYWQSAIDYFRIYADYLSRHGIAVLILDLPGVGGSISLSLNERSSDILESAIEHLKEKVPFIDSTNIGVTAHSVGCNPVVRLSILRPDLIKAIALIDPMVDKLYTNQDFLNEMPLCNRASLANRMGLDAASWSTIIPQLQIMSLKKQGLLSMSGNCAIPCFICSLSHGKIKNDDVKLINYNFKNTYIKEFKKLSFTMRDFPVFLEIEKFFCQKFDIEN</sequence>
<gene>
    <name evidence="2" type="ORF">NCTC13093_00907</name>
</gene>
<keyword evidence="1" id="KW-0378">Hydrolase</keyword>
<protein>
    <submittedName>
        <fullName evidence="2">Fermentation/respiration switch protein</fullName>
    </submittedName>
</protein>
<dbReference type="GO" id="GO:0016787">
    <property type="term" value="F:hydrolase activity"/>
    <property type="evidence" value="ECO:0007669"/>
    <property type="project" value="UniProtKB-KW"/>
</dbReference>
<evidence type="ECO:0000313" key="2">
    <source>
        <dbReference type="EMBL" id="SPT69530.1"/>
    </source>
</evidence>
<organism evidence="2 3">
    <name type="scientific">Anaerobiospirillum thomasii</name>
    <dbReference type="NCBI Taxonomy" id="179995"/>
    <lineage>
        <taxon>Bacteria</taxon>
        <taxon>Pseudomonadati</taxon>
        <taxon>Pseudomonadota</taxon>
        <taxon>Gammaproteobacteria</taxon>
        <taxon>Aeromonadales</taxon>
        <taxon>Succinivibrionaceae</taxon>
        <taxon>Anaerobiospirillum</taxon>
    </lineage>
</organism>
<evidence type="ECO:0000313" key="3">
    <source>
        <dbReference type="Proteomes" id="UP000250086"/>
    </source>
</evidence>
<dbReference type="PANTHER" id="PTHR22946:SF4">
    <property type="entry name" value="ESTERASE FRSA"/>
    <property type="match status" value="1"/>
</dbReference>
<dbReference type="OrthoDB" id="5590073at2"/>
<dbReference type="Pfam" id="PF06500">
    <property type="entry name" value="FrsA-like"/>
    <property type="match status" value="1"/>
</dbReference>
<keyword evidence="3" id="KW-1185">Reference proteome</keyword>
<dbReference type="Gene3D" id="3.40.50.1820">
    <property type="entry name" value="alpha/beta hydrolase"/>
    <property type="match status" value="1"/>
</dbReference>
<dbReference type="InterPro" id="IPR029058">
    <property type="entry name" value="AB_hydrolase_fold"/>
</dbReference>
<dbReference type="InterPro" id="IPR010520">
    <property type="entry name" value="FrsA-like"/>
</dbReference>
<reference evidence="2 3" key="1">
    <citation type="submission" date="2018-06" db="EMBL/GenBank/DDBJ databases">
        <authorList>
            <consortium name="Pathogen Informatics"/>
            <person name="Doyle S."/>
        </authorList>
    </citation>
    <scope>NUCLEOTIDE SEQUENCE [LARGE SCALE GENOMIC DNA]</scope>
    <source>
        <strain evidence="2 3">NCTC13093</strain>
    </source>
</reference>
<dbReference type="PANTHER" id="PTHR22946">
    <property type="entry name" value="DIENELACTONE HYDROLASE DOMAIN-CONTAINING PROTEIN-RELATED"/>
    <property type="match status" value="1"/>
</dbReference>
<dbReference type="SUPFAM" id="SSF53474">
    <property type="entry name" value="alpha/beta-Hydrolases"/>
    <property type="match status" value="1"/>
</dbReference>
<name>A0A2X0VDW6_9GAMM</name>
<dbReference type="Proteomes" id="UP000250086">
    <property type="component" value="Unassembled WGS sequence"/>
</dbReference>
<dbReference type="AlphaFoldDB" id="A0A2X0VDW6"/>